<evidence type="ECO:0000313" key="6">
    <source>
        <dbReference type="EMBL" id="KAF4325615.1"/>
    </source>
</evidence>
<dbReference type="GO" id="GO:0004316">
    <property type="term" value="F:3-oxoacyl-[acyl-carrier-protein] reductase (NADPH) activity"/>
    <property type="evidence" value="ECO:0007669"/>
    <property type="project" value="UniProtKB-EC"/>
</dbReference>
<evidence type="ECO:0000256" key="4">
    <source>
        <dbReference type="ARBA" id="ARBA00048508"/>
    </source>
</evidence>
<proteinExistence type="inferred from homology"/>
<reference evidence="6" key="2">
    <citation type="submission" date="2020-02" db="EMBL/GenBank/DDBJ databases">
        <authorList>
            <person name="Studholme D.J."/>
        </authorList>
    </citation>
    <scope>NUCLEOTIDE SEQUENCE</scope>
    <source>
        <strain evidence="6">00238/432</strain>
    </source>
</reference>
<dbReference type="InterPro" id="IPR020904">
    <property type="entry name" value="Sc_DH/Rdtase_CS"/>
</dbReference>
<dbReference type="SUPFAM" id="SSF51735">
    <property type="entry name" value="NAD(P)-binding Rossmann-fold domains"/>
    <property type="match status" value="1"/>
</dbReference>
<dbReference type="FunFam" id="3.40.50.720:FF:000173">
    <property type="entry name" value="3-oxoacyl-[acyl-carrier protein] reductase"/>
    <property type="match status" value="1"/>
</dbReference>
<dbReference type="Pfam" id="PF00106">
    <property type="entry name" value="adh_short"/>
    <property type="match status" value="1"/>
</dbReference>
<dbReference type="EC" id="1.1.1.100" evidence="2"/>
<dbReference type="Proteomes" id="UP000702964">
    <property type="component" value="Unassembled WGS sequence"/>
</dbReference>
<dbReference type="NCBIfam" id="NF009466">
    <property type="entry name" value="PRK12826.1-2"/>
    <property type="match status" value="1"/>
</dbReference>
<dbReference type="InterPro" id="IPR002347">
    <property type="entry name" value="SDR_fam"/>
</dbReference>
<dbReference type="Gene3D" id="1.10.760.20">
    <property type="entry name" value="Protein of unknown function DUF3243"/>
    <property type="match status" value="1"/>
</dbReference>
<evidence type="ECO:0000256" key="1">
    <source>
        <dbReference type="ARBA" id="ARBA00006484"/>
    </source>
</evidence>
<protein>
    <recommendedName>
        <fullName evidence="2">3-oxoacyl-[acyl-carrier-protein] reductase</fullName>
        <ecNumber evidence="2">1.1.1.100</ecNumber>
    </recommendedName>
</protein>
<reference evidence="6" key="1">
    <citation type="journal article" date="2015" name="Genom Data">
        <title>Draft genome sequences of Phytophthora kernoviae and Phytophthora ramorum lineage EU2 from Scotland.</title>
        <authorList>
            <person name="Sambles C."/>
            <person name="Schlenzig A."/>
            <person name="O'Neill P."/>
            <person name="Grant M."/>
            <person name="Studholme D.J."/>
        </authorList>
    </citation>
    <scope>NUCLEOTIDE SEQUENCE</scope>
    <source>
        <strain evidence="6">00238/432</strain>
    </source>
</reference>
<dbReference type="PANTHER" id="PTHR42879">
    <property type="entry name" value="3-OXOACYL-(ACYL-CARRIER-PROTEIN) REDUCTASE"/>
    <property type="match status" value="1"/>
</dbReference>
<evidence type="ECO:0000256" key="5">
    <source>
        <dbReference type="RuleBase" id="RU000363"/>
    </source>
</evidence>
<dbReference type="PRINTS" id="PR00081">
    <property type="entry name" value="GDHRDH"/>
</dbReference>
<dbReference type="InterPro" id="IPR038292">
    <property type="entry name" value="YmfJ/YflH_sf"/>
</dbReference>
<sequence length="348" mass="38133">MERGTGQLKPIGEMTVLVTGASGGIGAAIAERFAKVGMNVVIHYMKSHEAANEAARRCMEQGSGKVMTVSADLRSREQIERMREKLESHGLMPDILVNNAGISHYGLLSDVTEEIWDEVMAINLKGTFLCTQEMMPHMISQRYGRIINVSSIWGLSGASCEVLYSTTKGGINAFTKALAKELAPSGLTVNAVAPGAVQTSMLNHLDQDELKMLEEEIPAGRLAQPDEISSLVYFLALPESGYINGQIISPNGGWLTKGGFIMSTEKTVLTSFDTWKKFLGDRVQQAEKMGMNEETINKLAYEIGDFLDEKVDPANPSNRALKELWEVGDENERRTIACLMVKLAKQNA</sequence>
<name>A0A8J4SKE3_9STRA</name>
<comment type="similarity">
    <text evidence="1 5">Belongs to the short-chain dehydrogenases/reductases (SDR) family.</text>
</comment>
<dbReference type="InterPro" id="IPR036291">
    <property type="entry name" value="NAD(P)-bd_dom_sf"/>
</dbReference>
<dbReference type="GO" id="GO:0032787">
    <property type="term" value="P:monocarboxylic acid metabolic process"/>
    <property type="evidence" value="ECO:0007669"/>
    <property type="project" value="UniProtKB-ARBA"/>
</dbReference>
<dbReference type="Pfam" id="PF11588">
    <property type="entry name" value="DUF3243"/>
    <property type="match status" value="1"/>
</dbReference>
<comment type="caution">
    <text evidence="6">The sequence shown here is derived from an EMBL/GenBank/DDBJ whole genome shotgun (WGS) entry which is preliminary data.</text>
</comment>
<dbReference type="PANTHER" id="PTHR42879:SF2">
    <property type="entry name" value="3-OXOACYL-[ACYL-CARRIER-PROTEIN] REDUCTASE FABG"/>
    <property type="match status" value="1"/>
</dbReference>
<keyword evidence="3" id="KW-0560">Oxidoreductase</keyword>
<dbReference type="PRINTS" id="PR00080">
    <property type="entry name" value="SDRFAMILY"/>
</dbReference>
<dbReference type="EMBL" id="AOFI03000003">
    <property type="protein sequence ID" value="KAF4325615.1"/>
    <property type="molecule type" value="Genomic_DNA"/>
</dbReference>
<comment type="catalytic activity">
    <reaction evidence="4">
        <text>a (3R)-hydroxyacyl-[ACP] + NADP(+) = a 3-oxoacyl-[ACP] + NADPH + H(+)</text>
        <dbReference type="Rhea" id="RHEA:17397"/>
        <dbReference type="Rhea" id="RHEA-COMP:9916"/>
        <dbReference type="Rhea" id="RHEA-COMP:9945"/>
        <dbReference type="ChEBI" id="CHEBI:15378"/>
        <dbReference type="ChEBI" id="CHEBI:57783"/>
        <dbReference type="ChEBI" id="CHEBI:58349"/>
        <dbReference type="ChEBI" id="CHEBI:78776"/>
        <dbReference type="ChEBI" id="CHEBI:78827"/>
        <dbReference type="EC" id="1.1.1.100"/>
    </reaction>
</comment>
<evidence type="ECO:0000313" key="7">
    <source>
        <dbReference type="Proteomes" id="UP000702964"/>
    </source>
</evidence>
<dbReference type="PROSITE" id="PS00061">
    <property type="entry name" value="ADH_SHORT"/>
    <property type="match status" value="1"/>
</dbReference>
<evidence type="ECO:0000256" key="2">
    <source>
        <dbReference type="ARBA" id="ARBA00012948"/>
    </source>
</evidence>
<dbReference type="Gene3D" id="3.40.50.720">
    <property type="entry name" value="NAD(P)-binding Rossmann-like Domain"/>
    <property type="match status" value="1"/>
</dbReference>
<accession>A0A8J4SKE3</accession>
<dbReference type="InterPro" id="IPR050259">
    <property type="entry name" value="SDR"/>
</dbReference>
<evidence type="ECO:0000256" key="3">
    <source>
        <dbReference type="ARBA" id="ARBA00023002"/>
    </source>
</evidence>
<dbReference type="InterPro" id="IPR021637">
    <property type="entry name" value="DUF3243"/>
</dbReference>
<gene>
    <name evidence="6" type="ORF">G195_000662</name>
</gene>
<dbReference type="NCBIfam" id="NF047420">
    <property type="entry name" value="EF_P_mod_YmfI"/>
    <property type="match status" value="1"/>
</dbReference>
<dbReference type="AlphaFoldDB" id="A0A8J4SKE3"/>
<organism evidence="6 7">
    <name type="scientific">Phytophthora kernoviae 00238/432</name>
    <dbReference type="NCBI Taxonomy" id="1284355"/>
    <lineage>
        <taxon>Eukaryota</taxon>
        <taxon>Sar</taxon>
        <taxon>Stramenopiles</taxon>
        <taxon>Oomycota</taxon>
        <taxon>Peronosporomycetes</taxon>
        <taxon>Peronosporales</taxon>
        <taxon>Peronosporaceae</taxon>
        <taxon>Phytophthora</taxon>
    </lineage>
</organism>